<dbReference type="InterPro" id="IPR050410">
    <property type="entry name" value="CCR4/nocturin_mRNA_transcr"/>
</dbReference>
<proteinExistence type="predicted"/>
<comment type="caution">
    <text evidence="1">The sequence shown here is derived from an EMBL/GenBank/DDBJ whole genome shotgun (WGS) entry which is preliminary data.</text>
</comment>
<keyword evidence="2" id="KW-1185">Reference proteome</keyword>
<protein>
    <submittedName>
        <fullName evidence="1">Uncharacterized protein</fullName>
    </submittedName>
</protein>
<dbReference type="Gene3D" id="3.60.10.10">
    <property type="entry name" value="Endonuclease/exonuclease/phosphatase"/>
    <property type="match status" value="1"/>
</dbReference>
<dbReference type="PANTHER" id="PTHR12121">
    <property type="entry name" value="CARBON CATABOLITE REPRESSOR PROTEIN 4"/>
    <property type="match status" value="1"/>
</dbReference>
<dbReference type="PANTHER" id="PTHR12121:SF34">
    <property type="entry name" value="PROTEIN ANGEL"/>
    <property type="match status" value="1"/>
</dbReference>
<dbReference type="EMBL" id="CAIIXF020000002">
    <property type="protein sequence ID" value="CAH1776573.1"/>
    <property type="molecule type" value="Genomic_DNA"/>
</dbReference>
<dbReference type="Proteomes" id="UP000749559">
    <property type="component" value="Unassembled WGS sequence"/>
</dbReference>
<dbReference type="GO" id="GO:0000175">
    <property type="term" value="F:3'-5'-RNA exonuclease activity"/>
    <property type="evidence" value="ECO:0007669"/>
    <property type="project" value="TreeGrafter"/>
</dbReference>
<dbReference type="InterPro" id="IPR036691">
    <property type="entry name" value="Endo/exonu/phosph_ase_sf"/>
</dbReference>
<name>A0A8J1XKH8_OWEFU</name>
<reference evidence="1" key="1">
    <citation type="submission" date="2022-03" db="EMBL/GenBank/DDBJ databases">
        <authorList>
            <person name="Martin C."/>
        </authorList>
    </citation>
    <scope>NUCLEOTIDE SEQUENCE</scope>
</reference>
<evidence type="ECO:0000313" key="1">
    <source>
        <dbReference type="EMBL" id="CAH1776573.1"/>
    </source>
</evidence>
<organism evidence="1 2">
    <name type="scientific">Owenia fusiformis</name>
    <name type="common">Polychaete worm</name>
    <dbReference type="NCBI Taxonomy" id="6347"/>
    <lineage>
        <taxon>Eukaryota</taxon>
        <taxon>Metazoa</taxon>
        <taxon>Spiralia</taxon>
        <taxon>Lophotrochozoa</taxon>
        <taxon>Annelida</taxon>
        <taxon>Polychaeta</taxon>
        <taxon>Sedentaria</taxon>
        <taxon>Canalipalpata</taxon>
        <taxon>Sabellida</taxon>
        <taxon>Oweniida</taxon>
        <taxon>Oweniidae</taxon>
        <taxon>Owenia</taxon>
    </lineage>
</organism>
<dbReference type="OrthoDB" id="239701at2759"/>
<gene>
    <name evidence="1" type="ORF">OFUS_LOCUS3737</name>
</gene>
<dbReference type="SUPFAM" id="SSF56219">
    <property type="entry name" value="DNase I-like"/>
    <property type="match status" value="1"/>
</dbReference>
<dbReference type="AlphaFoldDB" id="A0A8J1XKH8"/>
<sequence length="355" mass="40485">MAKPCIKVASMDVSCDTHAWKVKEKHGEEYGFEQRFGVQFDEIEKQEADVVNLQEIRFPENLEIIKERKGEKYNVHHFYNNKDGMSFHSLICVRKDIHCEWKDISSKHYWTTIDKNTRKPMLSSDPNARVEKNESENIKGDPHGRCVGVVVLEHKKTSKKLLIASVHVVPFGQTKAAQQMASLSLANMACDITGEDCPVILAGDFNIFNDEREDGTFQLINKYAKSLSLREIPLKKMTIPDMDDVIDPEQIGTFNPWSTDTNAEMVYKQPLGYSKLDAIFASTSLECKDGVTVYPVLMRKGKGASMDLNDPSKMSDEDKKTHTKLRYMFKDKLASDHFLLTAKFTFKIESAIEKK</sequence>
<evidence type="ECO:0000313" key="2">
    <source>
        <dbReference type="Proteomes" id="UP000749559"/>
    </source>
</evidence>
<accession>A0A8J1XKH8</accession>